<feature type="compositionally biased region" description="Low complexity" evidence="1">
    <location>
        <begin position="615"/>
        <end position="625"/>
    </location>
</feature>
<sequence length="981" mass="111350">MANGSKSDSTYNNLKPEGLKKAKKKKSLISLISHKLQKKITKNIVKNFSEISSVTTTKLIKDHSENGDKQRVSFSLEKPPHLNNKHKKEEGETKPLSVPPRYSSNIPARGSSSNYDVNYYNSNLFDKCSLSRSLSKDDKNSSSKLKDNENKKLSIKRSNSDITPSSSTENLLKNSFDIKSNLENKSSAITLVQGSKITITLTEETLNEINNIIPSSELSSSDSSVGESSQPHDSSSVHSYSSKKDKTIENPEKFFFDEKSYSSIEKPIHSERSRKINELFKRDSEKYMDQQLIDLCSTYYKDYYYGKHSESNSSADSDSESIIKIENELEKTNEEICKINEKPVPNDEKHNSDDSCDDESLDSKYIMKSKSSLSYFMPTTNSNSFDSIIKSKTIPVMDSKHISPKIITCLSNDPNEPTTHLVNISGVTIQTNDLNHLYWVPSYLQPEVHPLEFKKLMSTEANSKSNMFGRRLSIRRTKSYAESASVITPENISNNGELIINQIQRHKTFDTIQSLKKNQRANIFNPSKKFLIADGENTAYDNVGKTSSHNATKEVINKRDDDKEVDNVGNKDQMPLPTQNEKIELKLTIDTSPSSLFPETFESNSLNTLPTINPSSSSTLQDLSSIPKEFLSQSENKKEEEKITEENSSKIFLPNADDSVENVPLIYDSFKAENKKENLSIKSGWSLWWSSFGKDDKKEDESPKKSKKSSVGSPKSPFSFFKTKSSTNLADKNINYRQGKGITKAYILTYPLIFKPLTREAEDTIYSLSHTKLATTYRPMIQQVYINNIMQEYIRKYKDAAYKIPFKNIRPPKKRRSLSNQRLKINTLKNQKQLNTPISLVSSNFNLPKPRSDSRKKSRGKRIINQKKLIDLNEPSSTKHLENKEINIKNSKKSKHHSKIKPLGDTFSEKSVKLGNKKLNHSISHDQFDKYNPTSSSPNNKMFNSYDYSSSSSISDDDDDDDEDEIPLAVLKNRRLSVITI</sequence>
<reference evidence="3 4" key="2">
    <citation type="submission" date="2016-08" db="EMBL/GenBank/DDBJ databases">
        <title>Pervasive Adenine N6-methylation of Active Genes in Fungi.</title>
        <authorList>
            <consortium name="DOE Joint Genome Institute"/>
            <person name="Mondo S.J."/>
            <person name="Dannebaum R.O."/>
            <person name="Kuo R.C."/>
            <person name="Labutti K."/>
            <person name="Haridas S."/>
            <person name="Kuo A."/>
            <person name="Salamov A."/>
            <person name="Ahrendt S.R."/>
            <person name="Lipzen A."/>
            <person name="Sullivan W."/>
            <person name="Andreopoulos W.B."/>
            <person name="Clum A."/>
            <person name="Lindquist E."/>
            <person name="Daum C."/>
            <person name="Ramamoorthy G.K."/>
            <person name="Gryganskyi A."/>
            <person name="Culley D."/>
            <person name="Magnuson J.K."/>
            <person name="James T.Y."/>
            <person name="O'Malley M.A."/>
            <person name="Stajich J.E."/>
            <person name="Spatafora J.W."/>
            <person name="Visel A."/>
            <person name="Grigoriev I.V."/>
        </authorList>
    </citation>
    <scope>NUCLEOTIDE SEQUENCE [LARGE SCALE GENOMIC DNA]</scope>
    <source>
        <strain evidence="4">finn</strain>
    </source>
</reference>
<feature type="compositionally biased region" description="Basic and acidic residues" evidence="1">
    <location>
        <begin position="694"/>
        <end position="704"/>
    </location>
</feature>
<feature type="compositionally biased region" description="Basic residues" evidence="1">
    <location>
        <begin position="856"/>
        <end position="865"/>
    </location>
</feature>
<dbReference type="EMBL" id="MCFH01000008">
    <property type="protein sequence ID" value="ORX56097.1"/>
    <property type="molecule type" value="Genomic_DNA"/>
</dbReference>
<dbReference type="AlphaFoldDB" id="A0A1Y1VH83"/>
<reference evidence="3 4" key="1">
    <citation type="submission" date="2016-08" db="EMBL/GenBank/DDBJ databases">
        <title>Genomes of anaerobic fungi encode conserved fungal cellulosomes for biomass hydrolysis.</title>
        <authorList>
            <consortium name="DOE Joint Genome Institute"/>
            <person name="Haitjema C.H."/>
            <person name="Gilmore S.P."/>
            <person name="Henske J.K."/>
            <person name="Solomon K.V."/>
            <person name="De Groot R."/>
            <person name="Kuo A."/>
            <person name="Mondo S.J."/>
            <person name="Salamov A.A."/>
            <person name="Labutti K."/>
            <person name="Zhao Z."/>
            <person name="Chiniquy J."/>
            <person name="Barry K."/>
            <person name="Brewer H.M."/>
            <person name="Purvine S.O."/>
            <person name="Wright A.T."/>
            <person name="Boxma B."/>
            <person name="Van Alen T."/>
            <person name="Hackstein J.H."/>
            <person name="Baker S.E."/>
            <person name="Grigoriev I.V."/>
            <person name="O'Malley M.A."/>
        </authorList>
    </citation>
    <scope>NUCLEOTIDE SEQUENCE [LARGE SCALE GENOMIC DNA]</scope>
    <source>
        <strain evidence="4">finn</strain>
    </source>
</reference>
<feature type="region of interest" description="Disordered" evidence="1">
    <location>
        <begin position="56"/>
        <end position="113"/>
    </location>
</feature>
<feature type="region of interest" description="Disordered" evidence="1">
    <location>
        <begin position="923"/>
        <end position="967"/>
    </location>
</feature>
<evidence type="ECO:0000313" key="4">
    <source>
        <dbReference type="Proteomes" id="UP000193719"/>
    </source>
</evidence>
<feature type="compositionally biased region" description="Acidic residues" evidence="1">
    <location>
        <begin position="955"/>
        <end position="966"/>
    </location>
</feature>
<feature type="compositionally biased region" description="Basic and acidic residues" evidence="1">
    <location>
        <begin position="635"/>
        <end position="646"/>
    </location>
</feature>
<accession>A0A1Y1VH83</accession>
<feature type="region of interest" description="Disordered" evidence="1">
    <location>
        <begin position="839"/>
        <end position="909"/>
    </location>
</feature>
<organism evidence="3 4">
    <name type="scientific">Piromyces finnis</name>
    <dbReference type="NCBI Taxonomy" id="1754191"/>
    <lineage>
        <taxon>Eukaryota</taxon>
        <taxon>Fungi</taxon>
        <taxon>Fungi incertae sedis</taxon>
        <taxon>Chytridiomycota</taxon>
        <taxon>Chytridiomycota incertae sedis</taxon>
        <taxon>Neocallimastigomycetes</taxon>
        <taxon>Neocallimastigales</taxon>
        <taxon>Neocallimastigaceae</taxon>
        <taxon>Piromyces</taxon>
    </lineage>
</organism>
<feature type="compositionally biased region" description="Polar residues" evidence="1">
    <location>
        <begin position="932"/>
        <end position="943"/>
    </location>
</feature>
<feature type="region of interest" description="Disordered" evidence="1">
    <location>
        <begin position="1"/>
        <end position="26"/>
    </location>
</feature>
<feature type="compositionally biased region" description="Polar residues" evidence="1">
    <location>
        <begin position="156"/>
        <end position="169"/>
    </location>
</feature>
<comment type="caution">
    <text evidence="3">The sequence shown here is derived from an EMBL/GenBank/DDBJ whole genome shotgun (WGS) entry which is preliminary data.</text>
</comment>
<proteinExistence type="predicted"/>
<evidence type="ECO:0000256" key="1">
    <source>
        <dbReference type="SAM" id="MobiDB-lite"/>
    </source>
</evidence>
<evidence type="ECO:0000313" key="3">
    <source>
        <dbReference type="EMBL" id="ORX56097.1"/>
    </source>
</evidence>
<gene>
    <name evidence="3" type="ORF">BCR36DRAFT_581241</name>
</gene>
<feature type="region of interest" description="Disordered" evidence="1">
    <location>
        <begin position="133"/>
        <end position="169"/>
    </location>
</feature>
<feature type="compositionally biased region" description="Low complexity" evidence="1">
    <location>
        <begin position="216"/>
        <end position="240"/>
    </location>
</feature>
<name>A0A1Y1VH83_9FUNG</name>
<feature type="region of interest" description="Disordered" evidence="1">
    <location>
        <begin position="694"/>
        <end position="716"/>
    </location>
</feature>
<feature type="compositionally biased region" description="Basic and acidic residues" evidence="1">
    <location>
        <begin position="134"/>
        <end position="152"/>
    </location>
</feature>
<feature type="region of interest" description="Disordered" evidence="1">
    <location>
        <begin position="216"/>
        <end position="245"/>
    </location>
</feature>
<dbReference type="Pfam" id="PF08632">
    <property type="entry name" value="Zds_C"/>
    <property type="match status" value="1"/>
</dbReference>
<feature type="region of interest" description="Disordered" evidence="1">
    <location>
        <begin position="615"/>
        <end position="646"/>
    </location>
</feature>
<dbReference type="Proteomes" id="UP000193719">
    <property type="component" value="Unassembled WGS sequence"/>
</dbReference>
<dbReference type="OrthoDB" id="5589766at2759"/>
<feature type="compositionally biased region" description="Low complexity" evidence="1">
    <location>
        <begin position="945"/>
        <end position="954"/>
    </location>
</feature>
<feature type="compositionally biased region" description="Basic and acidic residues" evidence="1">
    <location>
        <begin position="877"/>
        <end position="887"/>
    </location>
</feature>
<dbReference type="InterPro" id="IPR013941">
    <property type="entry name" value="ZDS1_C"/>
</dbReference>
<feature type="compositionally biased region" description="Polar residues" evidence="1">
    <location>
        <begin position="1"/>
        <end position="13"/>
    </location>
</feature>
<feature type="domain" description="Protein Zds1 C-terminal" evidence="2">
    <location>
        <begin position="746"/>
        <end position="798"/>
    </location>
</feature>
<feature type="compositionally biased region" description="Basic residues" evidence="1">
    <location>
        <begin position="890"/>
        <end position="900"/>
    </location>
</feature>
<keyword evidence="4" id="KW-1185">Reference proteome</keyword>
<protein>
    <recommendedName>
        <fullName evidence="2">Protein Zds1 C-terminal domain-containing protein</fullName>
    </recommendedName>
</protein>
<evidence type="ECO:0000259" key="2">
    <source>
        <dbReference type="SMART" id="SM01327"/>
    </source>
</evidence>
<dbReference type="SMART" id="SM01327">
    <property type="entry name" value="Zds_C"/>
    <property type="match status" value="1"/>
</dbReference>
<feature type="compositionally biased region" description="Basic and acidic residues" evidence="1">
    <location>
        <begin position="59"/>
        <end position="71"/>
    </location>
</feature>